<accession>A0ABN3UQV1</accession>
<sequence length="386" mass="38618">MANRLPKAAAIVAALIAVPLGAGAATAAPVTKPTPSTIESASEAKAFAKRLHERSTPRVSAKRAPQALAAAEMARLAGADRYATSVAVSRASYDDKQLLGGTVVVASGTDFPDALAGGPAAAGIGGPLLLVPASGKVPASVMNEIVRLGVESIVVMGGTGAVSEGIEDQLAAIDGVEFVDRLFGEDRFETAAFASYFTWQFDESDPDAEPTPPSVVYVSSGKTFADALAGGAAGAIAGAPLLLTNPAGLPDVTSFALEDTNPTEVRILGGTGAVSGKVATQIRAALPNTKITRLGGADRFGTAALTSQNLGLPTRGAVMIANGTTFPDALSASTSSAVIGAPLLLVKQNCQPAATRAEIMRLDASLVRAIGGAAVVSDATLAGKAC</sequence>
<dbReference type="RefSeq" id="WP_344193598.1">
    <property type="nucleotide sequence ID" value="NZ_BAAARN010000002.1"/>
</dbReference>
<feature type="chain" id="PRO_5046373894" description="Cell wall-binding repeat-containing protein" evidence="1">
    <location>
        <begin position="25"/>
        <end position="386"/>
    </location>
</feature>
<name>A0ABN3UQV1_9MICO</name>
<dbReference type="EMBL" id="BAAARN010000002">
    <property type="protein sequence ID" value="GAA2737239.1"/>
    <property type="molecule type" value="Genomic_DNA"/>
</dbReference>
<organism evidence="2 3">
    <name type="scientific">Pedococcus aerophilus</name>
    <dbReference type="NCBI Taxonomy" id="436356"/>
    <lineage>
        <taxon>Bacteria</taxon>
        <taxon>Bacillati</taxon>
        <taxon>Actinomycetota</taxon>
        <taxon>Actinomycetes</taxon>
        <taxon>Micrococcales</taxon>
        <taxon>Intrasporangiaceae</taxon>
        <taxon>Pedococcus</taxon>
    </lineage>
</organism>
<keyword evidence="1" id="KW-0732">Signal</keyword>
<gene>
    <name evidence="2" type="ORF">GCM10009867_23660</name>
</gene>
<dbReference type="PANTHER" id="PTHR30032:SF8">
    <property type="entry name" value="GERMINATION-SPECIFIC N-ACETYLMURAMOYL-L-ALANINE AMIDASE"/>
    <property type="match status" value="1"/>
</dbReference>
<dbReference type="Pfam" id="PF04122">
    <property type="entry name" value="CW_binding_2"/>
    <property type="match status" value="3"/>
</dbReference>
<feature type="signal peptide" evidence="1">
    <location>
        <begin position="1"/>
        <end position="24"/>
    </location>
</feature>
<dbReference type="InterPro" id="IPR007253">
    <property type="entry name" value="Cell_wall-bd_2"/>
</dbReference>
<evidence type="ECO:0000313" key="2">
    <source>
        <dbReference type="EMBL" id="GAA2737239.1"/>
    </source>
</evidence>
<evidence type="ECO:0008006" key="4">
    <source>
        <dbReference type="Google" id="ProtNLM"/>
    </source>
</evidence>
<reference evidence="2 3" key="1">
    <citation type="journal article" date="2019" name="Int. J. Syst. Evol. Microbiol.">
        <title>The Global Catalogue of Microorganisms (GCM) 10K type strain sequencing project: providing services to taxonomists for standard genome sequencing and annotation.</title>
        <authorList>
            <consortium name="The Broad Institute Genomics Platform"/>
            <consortium name="The Broad Institute Genome Sequencing Center for Infectious Disease"/>
            <person name="Wu L."/>
            <person name="Ma J."/>
        </authorList>
    </citation>
    <scope>NUCLEOTIDE SEQUENCE [LARGE SCALE GENOMIC DNA]</scope>
    <source>
        <strain evidence="2 3">JCM 16378</strain>
    </source>
</reference>
<proteinExistence type="predicted"/>
<comment type="caution">
    <text evidence="2">The sequence shown here is derived from an EMBL/GenBank/DDBJ whole genome shotgun (WGS) entry which is preliminary data.</text>
</comment>
<dbReference type="Proteomes" id="UP001501326">
    <property type="component" value="Unassembled WGS sequence"/>
</dbReference>
<evidence type="ECO:0000313" key="3">
    <source>
        <dbReference type="Proteomes" id="UP001501326"/>
    </source>
</evidence>
<protein>
    <recommendedName>
        <fullName evidence="4">Cell wall-binding repeat-containing protein</fullName>
    </recommendedName>
</protein>
<evidence type="ECO:0000256" key="1">
    <source>
        <dbReference type="SAM" id="SignalP"/>
    </source>
</evidence>
<keyword evidence="3" id="KW-1185">Reference proteome</keyword>
<dbReference type="PANTHER" id="PTHR30032">
    <property type="entry name" value="N-ACETYLMURAMOYL-L-ALANINE AMIDASE-RELATED"/>
    <property type="match status" value="1"/>
</dbReference>
<dbReference type="InterPro" id="IPR051922">
    <property type="entry name" value="Bact_Sporulation_Assoc"/>
</dbReference>